<feature type="transmembrane region" description="Helical" evidence="8">
    <location>
        <begin position="170"/>
        <end position="191"/>
    </location>
</feature>
<dbReference type="InterPro" id="IPR052222">
    <property type="entry name" value="DESIGUAL"/>
</dbReference>
<keyword evidence="2 8" id="KW-0812">Transmembrane</keyword>
<proteinExistence type="inferred from homology"/>
<protein>
    <recommendedName>
        <fullName evidence="11">Transmembrane protein</fullName>
    </recommendedName>
</protein>
<sequence>MAVTHADLAPSRSSTELGSKAGTVLLIICILCGLFCFILCLIAEASRSMVTWNSTGEGKHPTKECIYSGSGKTPLLCAGSAFLGLAVVMVVEHTYMLVAVSKSTPPVLITWDPDSSSAKALTWQAGFFFISTWIFFAVGEILLLIGVSVESGHLKNWSTPRPSCLTIPQGLFSAAGVFGLATTFLATGLYLTALKAHRLCHEQETVRRQVLDISVLFASPPMSPRHRIITAVDTENPTARQNHSGQPPSQFSSVFTKHSIDQV</sequence>
<comment type="caution">
    <text evidence="9">The sequence shown here is derived from an EMBL/GenBank/DDBJ whole genome shotgun (WGS) entry which is preliminary data.</text>
</comment>
<evidence type="ECO:0000256" key="4">
    <source>
        <dbReference type="ARBA" id="ARBA00022989"/>
    </source>
</evidence>
<keyword evidence="3" id="KW-0732">Signal</keyword>
<comment type="similarity">
    <text evidence="6">Belongs to the DESIGUAL family.</text>
</comment>
<evidence type="ECO:0000313" key="9">
    <source>
        <dbReference type="EMBL" id="KAJ9699718.1"/>
    </source>
</evidence>
<dbReference type="PANTHER" id="PTHR31769">
    <property type="entry name" value="OS07G0462200 PROTEIN-RELATED"/>
    <property type="match status" value="1"/>
</dbReference>
<dbReference type="InterPro" id="IPR009606">
    <property type="entry name" value="DEAL/Modifying_wall_lignin1/2"/>
</dbReference>
<evidence type="ECO:0000256" key="8">
    <source>
        <dbReference type="SAM" id="Phobius"/>
    </source>
</evidence>
<feature type="region of interest" description="Disordered" evidence="7">
    <location>
        <begin position="236"/>
        <end position="263"/>
    </location>
</feature>
<dbReference type="Pfam" id="PF06749">
    <property type="entry name" value="DUF1218"/>
    <property type="match status" value="1"/>
</dbReference>
<keyword evidence="4 8" id="KW-1133">Transmembrane helix</keyword>
<accession>A0AA39A4E1</accession>
<feature type="transmembrane region" description="Helical" evidence="8">
    <location>
        <begin position="21"/>
        <end position="43"/>
    </location>
</feature>
<reference evidence="9 10" key="1">
    <citation type="journal article" date="2023" name="BMC Biotechnol.">
        <title>Vitis rotundifolia cv Carlos genome sequencing.</title>
        <authorList>
            <person name="Huff M."/>
            <person name="Hulse-Kemp A."/>
            <person name="Scheffler B."/>
            <person name="Youngblood R."/>
            <person name="Simpson S."/>
            <person name="Babiker E."/>
            <person name="Staton M."/>
        </authorList>
    </citation>
    <scope>NUCLEOTIDE SEQUENCE [LARGE SCALE GENOMIC DNA]</scope>
    <source>
        <tissue evidence="9">Leaf</tissue>
    </source>
</reference>
<keyword evidence="10" id="KW-1185">Reference proteome</keyword>
<feature type="compositionally biased region" description="Polar residues" evidence="7">
    <location>
        <begin position="236"/>
        <end position="257"/>
    </location>
</feature>
<name>A0AA39A4E1_VITRO</name>
<gene>
    <name evidence="9" type="ORF">PVL29_005540</name>
</gene>
<evidence type="ECO:0000256" key="2">
    <source>
        <dbReference type="ARBA" id="ARBA00022692"/>
    </source>
</evidence>
<evidence type="ECO:0000256" key="7">
    <source>
        <dbReference type="SAM" id="MobiDB-lite"/>
    </source>
</evidence>
<keyword evidence="5 8" id="KW-0472">Membrane</keyword>
<evidence type="ECO:0000256" key="3">
    <source>
        <dbReference type="ARBA" id="ARBA00022729"/>
    </source>
</evidence>
<evidence type="ECO:0000256" key="6">
    <source>
        <dbReference type="ARBA" id="ARBA00029467"/>
    </source>
</evidence>
<dbReference type="GO" id="GO:0012505">
    <property type="term" value="C:endomembrane system"/>
    <property type="evidence" value="ECO:0007669"/>
    <property type="project" value="UniProtKB-SubCell"/>
</dbReference>
<dbReference type="EMBL" id="JARBHA010000005">
    <property type="protein sequence ID" value="KAJ9699718.1"/>
    <property type="molecule type" value="Genomic_DNA"/>
</dbReference>
<dbReference type="Proteomes" id="UP001168098">
    <property type="component" value="Unassembled WGS sequence"/>
</dbReference>
<dbReference type="AlphaFoldDB" id="A0AA39A4E1"/>
<organism evidence="9 10">
    <name type="scientific">Vitis rotundifolia</name>
    <name type="common">Muscadine grape</name>
    <dbReference type="NCBI Taxonomy" id="103349"/>
    <lineage>
        <taxon>Eukaryota</taxon>
        <taxon>Viridiplantae</taxon>
        <taxon>Streptophyta</taxon>
        <taxon>Embryophyta</taxon>
        <taxon>Tracheophyta</taxon>
        <taxon>Spermatophyta</taxon>
        <taxon>Magnoliopsida</taxon>
        <taxon>eudicotyledons</taxon>
        <taxon>Gunneridae</taxon>
        <taxon>Pentapetalae</taxon>
        <taxon>rosids</taxon>
        <taxon>Vitales</taxon>
        <taxon>Vitaceae</taxon>
        <taxon>Viteae</taxon>
        <taxon>Vitis</taxon>
    </lineage>
</organism>
<comment type="subcellular location">
    <subcellularLocation>
        <location evidence="1">Endomembrane system</location>
        <topology evidence="1">Multi-pass membrane protein</topology>
    </subcellularLocation>
</comment>
<evidence type="ECO:0000313" key="10">
    <source>
        <dbReference type="Proteomes" id="UP001168098"/>
    </source>
</evidence>
<evidence type="ECO:0000256" key="5">
    <source>
        <dbReference type="ARBA" id="ARBA00023136"/>
    </source>
</evidence>
<feature type="transmembrane region" description="Helical" evidence="8">
    <location>
        <begin position="121"/>
        <end position="149"/>
    </location>
</feature>
<evidence type="ECO:0000256" key="1">
    <source>
        <dbReference type="ARBA" id="ARBA00004127"/>
    </source>
</evidence>
<feature type="transmembrane region" description="Helical" evidence="8">
    <location>
        <begin position="75"/>
        <end position="101"/>
    </location>
</feature>
<evidence type="ECO:0008006" key="11">
    <source>
        <dbReference type="Google" id="ProtNLM"/>
    </source>
</evidence>